<accession>A0ABW1X0I3</accession>
<evidence type="ECO:0000313" key="3">
    <source>
        <dbReference type="Proteomes" id="UP001596266"/>
    </source>
</evidence>
<sequence length="173" mass="18902">MPIALIAPDPTYRVSLLEAWDEFDAAEGEGGDWTGSFGFDRGTCATPEGFEDMCAHRVQEETIASPGFVTATMRWAVEDDQWLGRVSVRHDLNDHLLNKGGHIGYGVRPSARRRGIATQLMRAGLDVLRDRGVAQALVTCDDGNLGSATIIERAGGVLEDVRDGTRRYWVPTA</sequence>
<dbReference type="Proteomes" id="UP001596266">
    <property type="component" value="Unassembled WGS sequence"/>
</dbReference>
<proteinExistence type="predicted"/>
<keyword evidence="3" id="KW-1185">Reference proteome</keyword>
<evidence type="ECO:0000313" key="2">
    <source>
        <dbReference type="EMBL" id="MFC6397004.1"/>
    </source>
</evidence>
<dbReference type="EMBL" id="JBHSUA010000018">
    <property type="protein sequence ID" value="MFC6397004.1"/>
    <property type="molecule type" value="Genomic_DNA"/>
</dbReference>
<evidence type="ECO:0000259" key="1">
    <source>
        <dbReference type="PROSITE" id="PS51186"/>
    </source>
</evidence>
<dbReference type="RefSeq" id="WP_343884796.1">
    <property type="nucleotide sequence ID" value="NZ_BAAAKI010000003.1"/>
</dbReference>
<dbReference type="PANTHER" id="PTHR39173:SF1">
    <property type="entry name" value="ACETYLTRANSFERASE"/>
    <property type="match status" value="1"/>
</dbReference>
<reference evidence="3" key="1">
    <citation type="journal article" date="2019" name="Int. J. Syst. Evol. Microbiol.">
        <title>The Global Catalogue of Microorganisms (GCM) 10K type strain sequencing project: providing services to taxonomists for standard genome sequencing and annotation.</title>
        <authorList>
            <consortium name="The Broad Institute Genomics Platform"/>
            <consortium name="The Broad Institute Genome Sequencing Center for Infectious Disease"/>
            <person name="Wu L."/>
            <person name="Ma J."/>
        </authorList>
    </citation>
    <scope>NUCLEOTIDE SEQUENCE [LARGE SCALE GENOMIC DNA]</scope>
    <source>
        <strain evidence="3">CGMCC 1.15277</strain>
    </source>
</reference>
<dbReference type="Gene3D" id="3.40.630.30">
    <property type="match status" value="1"/>
</dbReference>
<gene>
    <name evidence="2" type="ORF">ACFP57_08430</name>
</gene>
<comment type="caution">
    <text evidence="2">The sequence shown here is derived from an EMBL/GenBank/DDBJ whole genome shotgun (WGS) entry which is preliminary data.</text>
</comment>
<name>A0ABW1X0I3_9ACTN</name>
<dbReference type="InterPro" id="IPR016181">
    <property type="entry name" value="Acyl_CoA_acyltransferase"/>
</dbReference>
<dbReference type="Pfam" id="PF13302">
    <property type="entry name" value="Acetyltransf_3"/>
    <property type="match status" value="1"/>
</dbReference>
<protein>
    <submittedName>
        <fullName evidence="2">GNAT family N-acetyltransferase</fullName>
    </submittedName>
</protein>
<feature type="domain" description="N-acetyltransferase" evidence="1">
    <location>
        <begin position="76"/>
        <end position="173"/>
    </location>
</feature>
<dbReference type="InterPro" id="IPR000182">
    <property type="entry name" value="GNAT_dom"/>
</dbReference>
<dbReference type="CDD" id="cd04301">
    <property type="entry name" value="NAT_SF"/>
    <property type="match status" value="1"/>
</dbReference>
<organism evidence="2 3">
    <name type="scientific">Luteococcus sanguinis</name>
    <dbReference type="NCBI Taxonomy" id="174038"/>
    <lineage>
        <taxon>Bacteria</taxon>
        <taxon>Bacillati</taxon>
        <taxon>Actinomycetota</taxon>
        <taxon>Actinomycetes</taxon>
        <taxon>Propionibacteriales</taxon>
        <taxon>Propionibacteriaceae</taxon>
        <taxon>Luteococcus</taxon>
    </lineage>
</organism>
<dbReference type="PANTHER" id="PTHR39173">
    <property type="entry name" value="ACETYLTRANSFERASE"/>
    <property type="match status" value="1"/>
</dbReference>
<dbReference type="PROSITE" id="PS51186">
    <property type="entry name" value="GNAT"/>
    <property type="match status" value="1"/>
</dbReference>
<dbReference type="SUPFAM" id="SSF55729">
    <property type="entry name" value="Acyl-CoA N-acyltransferases (Nat)"/>
    <property type="match status" value="1"/>
</dbReference>